<gene>
    <name evidence="2" type="ORF">EGYM00392_LOCUS319</name>
</gene>
<evidence type="ECO:0000256" key="1">
    <source>
        <dbReference type="SAM" id="MobiDB-lite"/>
    </source>
</evidence>
<organism evidence="2">
    <name type="scientific">Eutreptiella gymnastica</name>
    <dbReference type="NCBI Taxonomy" id="73025"/>
    <lineage>
        <taxon>Eukaryota</taxon>
        <taxon>Discoba</taxon>
        <taxon>Euglenozoa</taxon>
        <taxon>Euglenida</taxon>
        <taxon>Spirocuta</taxon>
        <taxon>Euglenophyceae</taxon>
        <taxon>Eutreptiales</taxon>
        <taxon>Eutreptiaceae</taxon>
        <taxon>Eutreptiella</taxon>
    </lineage>
</organism>
<proteinExistence type="predicted"/>
<feature type="region of interest" description="Disordered" evidence="1">
    <location>
        <begin position="164"/>
        <end position="185"/>
    </location>
</feature>
<evidence type="ECO:0000313" key="2">
    <source>
        <dbReference type="EMBL" id="CAD8989278.1"/>
    </source>
</evidence>
<protein>
    <submittedName>
        <fullName evidence="2">Uncharacterized protein</fullName>
    </submittedName>
</protein>
<name>A0A7S1HRV2_9EUGL</name>
<accession>A0A7S1HRV2</accession>
<sequence>MLEGENVGEGVIDGDEGVRLPDAEVERDCVDLEPVHVAERDPGDIVHVTEKLGVMDAYPVAVQLAVPVKEEESVHDRDAVADGGCEVVWLPELVAVVVGGDALCVVVWDMLAVPLWLMLGDHEAVAEADTDRLRNALQLQESDLDPDMLVLRLSVADRDCVLESVSVPEDDKEGEGEADAEDVAE</sequence>
<dbReference type="AlphaFoldDB" id="A0A7S1HRV2"/>
<feature type="compositionally biased region" description="Acidic residues" evidence="1">
    <location>
        <begin position="168"/>
        <end position="185"/>
    </location>
</feature>
<reference evidence="2" key="1">
    <citation type="submission" date="2021-01" db="EMBL/GenBank/DDBJ databases">
        <authorList>
            <person name="Corre E."/>
            <person name="Pelletier E."/>
            <person name="Niang G."/>
            <person name="Scheremetjew M."/>
            <person name="Finn R."/>
            <person name="Kale V."/>
            <person name="Holt S."/>
            <person name="Cochrane G."/>
            <person name="Meng A."/>
            <person name="Brown T."/>
            <person name="Cohen L."/>
        </authorList>
    </citation>
    <scope>NUCLEOTIDE SEQUENCE</scope>
    <source>
        <strain evidence="2">NIES-381</strain>
    </source>
</reference>
<dbReference type="EMBL" id="HBGA01000813">
    <property type="protein sequence ID" value="CAD8989278.1"/>
    <property type="molecule type" value="Transcribed_RNA"/>
</dbReference>